<evidence type="ECO:0000313" key="5">
    <source>
        <dbReference type="Proteomes" id="UP000196778"/>
    </source>
</evidence>
<evidence type="ECO:0000256" key="1">
    <source>
        <dbReference type="ARBA" id="ARBA00022553"/>
    </source>
</evidence>
<dbReference type="SMART" id="SM00240">
    <property type="entry name" value="FHA"/>
    <property type="match status" value="1"/>
</dbReference>
<dbReference type="CDD" id="cd00060">
    <property type="entry name" value="FHA"/>
    <property type="match status" value="1"/>
</dbReference>
<dbReference type="RefSeq" id="WP_087135844.1">
    <property type="nucleotide sequence ID" value="NZ_FUKR01000006.1"/>
</dbReference>
<accession>A0A1R4ICQ1</accession>
<dbReference type="PROSITE" id="PS50006">
    <property type="entry name" value="FHA_DOMAIN"/>
    <property type="match status" value="1"/>
</dbReference>
<evidence type="ECO:0000259" key="3">
    <source>
        <dbReference type="PROSITE" id="PS50006"/>
    </source>
</evidence>
<evidence type="ECO:0000313" key="4">
    <source>
        <dbReference type="EMBL" id="SJN17615.1"/>
    </source>
</evidence>
<feature type="region of interest" description="Disordered" evidence="2">
    <location>
        <begin position="1"/>
        <end position="42"/>
    </location>
</feature>
<dbReference type="InterPro" id="IPR008984">
    <property type="entry name" value="SMAD_FHA_dom_sf"/>
</dbReference>
<gene>
    <name evidence="4" type="ORF">FM119_01055</name>
</gene>
<dbReference type="Proteomes" id="UP000196778">
    <property type="component" value="Unassembled WGS sequence"/>
</dbReference>
<proteinExistence type="predicted"/>
<feature type="domain" description="FHA" evidence="3">
    <location>
        <begin position="89"/>
        <end position="141"/>
    </location>
</feature>
<sequence length="180" mass="17579">MAQTSPDRAVPGRIGPPPGAATASEGNGPEPGAGPTPPTASTAGVRRFLVGDALLNDAPGQAEPVPHGGADALVLLLPDGASRALDVPLLLGRAPRPRPGTVSVPVRGESALSVSATHALLVPVAGGVLVRDLSSTNGTVVLSPAGVPLPAGDATDVLAVSGSIVVLGECPLRISRSGDD</sequence>
<reference evidence="5" key="1">
    <citation type="submission" date="2017-02" db="EMBL/GenBank/DDBJ databases">
        <authorList>
            <person name="Dridi B."/>
        </authorList>
    </citation>
    <scope>NUCLEOTIDE SEQUENCE [LARGE SCALE GENOMIC DNA]</scope>
    <source>
        <strain evidence="5">EB411</strain>
    </source>
</reference>
<dbReference type="EMBL" id="FUKR01000006">
    <property type="protein sequence ID" value="SJN17615.1"/>
    <property type="molecule type" value="Genomic_DNA"/>
</dbReference>
<dbReference type="Pfam" id="PF00498">
    <property type="entry name" value="FHA"/>
    <property type="match status" value="1"/>
</dbReference>
<name>A0A1R4ICQ1_9MICO</name>
<dbReference type="Gene3D" id="2.60.200.20">
    <property type="match status" value="1"/>
</dbReference>
<keyword evidence="5" id="KW-1185">Reference proteome</keyword>
<dbReference type="SUPFAM" id="SSF49879">
    <property type="entry name" value="SMAD/FHA domain"/>
    <property type="match status" value="1"/>
</dbReference>
<keyword evidence="1" id="KW-0597">Phosphoprotein</keyword>
<dbReference type="InterPro" id="IPR000253">
    <property type="entry name" value="FHA_dom"/>
</dbReference>
<evidence type="ECO:0000256" key="2">
    <source>
        <dbReference type="SAM" id="MobiDB-lite"/>
    </source>
</evidence>
<organism evidence="4 5">
    <name type="scientific">Mycetocola reblochoni REB411</name>
    <dbReference type="NCBI Taxonomy" id="1255698"/>
    <lineage>
        <taxon>Bacteria</taxon>
        <taxon>Bacillati</taxon>
        <taxon>Actinomycetota</taxon>
        <taxon>Actinomycetes</taxon>
        <taxon>Micrococcales</taxon>
        <taxon>Microbacteriaceae</taxon>
        <taxon>Mycetocola</taxon>
    </lineage>
</organism>
<protein>
    <submittedName>
        <fullName evidence="4">RDD domain containing protein</fullName>
    </submittedName>
</protein>
<dbReference type="AlphaFoldDB" id="A0A1R4ICQ1"/>